<gene>
    <name evidence="1" type="ORF">HXM93_08350</name>
</gene>
<accession>A0A930GXI5</accession>
<dbReference type="AlphaFoldDB" id="A0A930GXI5"/>
<name>A0A930GXI5_9FIRM</name>
<evidence type="ECO:0000313" key="2">
    <source>
        <dbReference type="Proteomes" id="UP000709351"/>
    </source>
</evidence>
<proteinExistence type="predicted"/>
<sequence>ADPWYSGEFQACYEDIVEGCEGFWKKVKME</sequence>
<dbReference type="EMBL" id="JABZRD010000560">
    <property type="protein sequence ID" value="MBF1284519.1"/>
    <property type="molecule type" value="Genomic_DNA"/>
</dbReference>
<protein>
    <submittedName>
        <fullName evidence="1">Low molecular weight phosphotyrosine protein phosphatase</fullName>
    </submittedName>
</protein>
<dbReference type="Proteomes" id="UP000709351">
    <property type="component" value="Unassembled WGS sequence"/>
</dbReference>
<feature type="non-terminal residue" evidence="1">
    <location>
        <position position="1"/>
    </location>
</feature>
<evidence type="ECO:0000313" key="1">
    <source>
        <dbReference type="EMBL" id="MBF1284519.1"/>
    </source>
</evidence>
<organism evidence="1 2">
    <name type="scientific">Oribacterium parvum</name>
    <dbReference type="NCBI Taxonomy" id="1501329"/>
    <lineage>
        <taxon>Bacteria</taxon>
        <taxon>Bacillati</taxon>
        <taxon>Bacillota</taxon>
        <taxon>Clostridia</taxon>
        <taxon>Lachnospirales</taxon>
        <taxon>Lachnospiraceae</taxon>
        <taxon>Oribacterium</taxon>
    </lineage>
</organism>
<comment type="caution">
    <text evidence="1">The sequence shown here is derived from an EMBL/GenBank/DDBJ whole genome shotgun (WGS) entry which is preliminary data.</text>
</comment>
<reference evidence="1" key="1">
    <citation type="submission" date="2020-04" db="EMBL/GenBank/DDBJ databases">
        <title>Deep metagenomics examines the oral microbiome during advanced dental caries in children, revealing novel taxa and co-occurrences with host molecules.</title>
        <authorList>
            <person name="Baker J.L."/>
            <person name="Morton J.T."/>
            <person name="Dinis M."/>
            <person name="Alvarez R."/>
            <person name="Tran N.C."/>
            <person name="Knight R."/>
            <person name="Edlund A."/>
        </authorList>
    </citation>
    <scope>NUCLEOTIDE SEQUENCE</scope>
    <source>
        <strain evidence="1">JCVI_24_bin.2</strain>
    </source>
</reference>